<dbReference type="OrthoDB" id="381419at2759"/>
<reference evidence="3" key="1">
    <citation type="submission" date="2016-06" db="EMBL/GenBank/DDBJ databases">
        <title>First high quality genome sequence of Plasmodium coatneyi using continuous long reads from single molecule, real-time sequencing.</title>
        <authorList>
            <person name="Chien J.-T."/>
            <person name="Pakala S.B."/>
            <person name="Geraldo J.A."/>
            <person name="Lapp S.A."/>
            <person name="Barnwell J.W."/>
            <person name="Kissinger J.C."/>
            <person name="Galinski M.R."/>
            <person name="Humphrey J.C."/>
        </authorList>
    </citation>
    <scope>NUCLEOTIDE SEQUENCE [LARGE SCALE GENOMIC DNA]</scope>
    <source>
        <strain evidence="3">Hackeri</strain>
    </source>
</reference>
<dbReference type="EMBL" id="CP016241">
    <property type="protein sequence ID" value="ANQ06122.1"/>
    <property type="molecule type" value="Genomic_DNA"/>
</dbReference>
<feature type="region of interest" description="Disordered" evidence="1">
    <location>
        <begin position="191"/>
        <end position="215"/>
    </location>
</feature>
<accession>A0A1B1DTN5</accession>
<evidence type="ECO:0000256" key="1">
    <source>
        <dbReference type="SAM" id="MobiDB-lite"/>
    </source>
</evidence>
<evidence type="ECO:0000313" key="3">
    <source>
        <dbReference type="Proteomes" id="UP000092716"/>
    </source>
</evidence>
<dbReference type="GeneID" id="30907278"/>
<sequence length="215" mass="24790">MVIRGRDYKEQVESTLENVLGLYNINKGNLTNELIKNYCYACGRMGIRHPANRERCHFLYYLIGSTVGGKLSDNRFSNVMGKIYQILGRFPELCECTNIYPDISWDIFQQRKKVFDCCYNYDTIKKQLELPRSQCDSKYNGYLQKALSAYEAIRDNYCGDNRFKSSSYCMKFRNDYESKNPQVLLNLEKGCTPTPKKPSAGDDFDLGDAVVSEGK</sequence>
<dbReference type="KEGG" id="pcot:PCOAH_00005550"/>
<gene>
    <name evidence="2" type="ORF">PCOAH_00005550</name>
</gene>
<proteinExistence type="predicted"/>
<dbReference type="VEuPathDB" id="PlasmoDB:PCOAH_00005550"/>
<name>A0A1B1DTN5_9APIC</name>
<evidence type="ECO:0000313" key="2">
    <source>
        <dbReference type="EMBL" id="ANQ06122.1"/>
    </source>
</evidence>
<keyword evidence="3" id="KW-1185">Reference proteome</keyword>
<dbReference type="InterPro" id="IPR008780">
    <property type="entry name" value="Plasmodium_Vir"/>
</dbReference>
<dbReference type="Proteomes" id="UP000092716">
    <property type="component" value="Chromosome 3"/>
</dbReference>
<dbReference type="RefSeq" id="XP_019912817.1">
    <property type="nucleotide sequence ID" value="XM_020057366.1"/>
</dbReference>
<organism evidence="2 3">
    <name type="scientific">Plasmodium coatneyi</name>
    <dbReference type="NCBI Taxonomy" id="208452"/>
    <lineage>
        <taxon>Eukaryota</taxon>
        <taxon>Sar</taxon>
        <taxon>Alveolata</taxon>
        <taxon>Apicomplexa</taxon>
        <taxon>Aconoidasida</taxon>
        <taxon>Haemosporida</taxon>
        <taxon>Plasmodiidae</taxon>
        <taxon>Plasmodium</taxon>
    </lineage>
</organism>
<dbReference type="Pfam" id="PF05795">
    <property type="entry name" value="Plasmodium_Vir"/>
    <property type="match status" value="1"/>
</dbReference>
<dbReference type="AlphaFoldDB" id="A0A1B1DTN5"/>
<protein>
    <submittedName>
        <fullName evidence="2">KIR protein</fullName>
    </submittedName>
</protein>